<reference evidence="2 3" key="1">
    <citation type="journal article" date="2018" name="PLoS ONE">
        <title>The draft genome of Kipferlia bialata reveals reductive genome evolution in fornicate parasites.</title>
        <authorList>
            <person name="Tanifuji G."/>
            <person name="Takabayashi S."/>
            <person name="Kume K."/>
            <person name="Takagi M."/>
            <person name="Nakayama T."/>
            <person name="Kamikawa R."/>
            <person name="Inagaki Y."/>
            <person name="Hashimoto T."/>
        </authorList>
    </citation>
    <scope>NUCLEOTIDE SEQUENCE [LARGE SCALE GENOMIC DNA]</scope>
    <source>
        <strain evidence="2">NY0173</strain>
    </source>
</reference>
<accession>A0A9K3GM03</accession>
<evidence type="ECO:0000313" key="2">
    <source>
        <dbReference type="EMBL" id="GIQ87853.1"/>
    </source>
</evidence>
<keyword evidence="3" id="KW-1185">Reference proteome</keyword>
<protein>
    <submittedName>
        <fullName evidence="2">Uncharacterized protein</fullName>
    </submittedName>
</protein>
<keyword evidence="1" id="KW-0472">Membrane</keyword>
<keyword evidence="1" id="KW-1133">Transmembrane helix</keyword>
<evidence type="ECO:0000313" key="3">
    <source>
        <dbReference type="Proteomes" id="UP000265618"/>
    </source>
</evidence>
<proteinExistence type="predicted"/>
<gene>
    <name evidence="2" type="ORF">KIPB_009984</name>
</gene>
<dbReference type="AlphaFoldDB" id="A0A9K3GM03"/>
<dbReference type="EMBL" id="BDIP01003556">
    <property type="protein sequence ID" value="GIQ87853.1"/>
    <property type="molecule type" value="Genomic_DNA"/>
</dbReference>
<organism evidence="2 3">
    <name type="scientific">Kipferlia bialata</name>
    <dbReference type="NCBI Taxonomy" id="797122"/>
    <lineage>
        <taxon>Eukaryota</taxon>
        <taxon>Metamonada</taxon>
        <taxon>Carpediemonas-like organisms</taxon>
        <taxon>Kipferlia</taxon>
    </lineage>
</organism>
<sequence>MAANRHREEANSLTGLRKVMHGVPNAHTRLWKEKSLGVFKTMAKIFIVDLETARRTTRTLSRSIRLKDNDAVCAALAETEIALRDEMRILKTEMADREAKQAEVGTTKGAVVLQGIKTVGLVCAIGAVSVAVVSRILNR</sequence>
<evidence type="ECO:0000256" key="1">
    <source>
        <dbReference type="SAM" id="Phobius"/>
    </source>
</evidence>
<keyword evidence="1" id="KW-0812">Transmembrane</keyword>
<comment type="caution">
    <text evidence="2">The sequence shown here is derived from an EMBL/GenBank/DDBJ whole genome shotgun (WGS) entry which is preliminary data.</text>
</comment>
<feature type="transmembrane region" description="Helical" evidence="1">
    <location>
        <begin position="118"/>
        <end position="137"/>
    </location>
</feature>
<name>A0A9K3GM03_9EUKA</name>
<dbReference type="Proteomes" id="UP000265618">
    <property type="component" value="Unassembled WGS sequence"/>
</dbReference>